<dbReference type="PROSITE" id="PS01129">
    <property type="entry name" value="PSI_RLU"/>
    <property type="match status" value="1"/>
</dbReference>
<dbReference type="CDD" id="cd02869">
    <property type="entry name" value="PseudoU_synth_RluA_like"/>
    <property type="match status" value="1"/>
</dbReference>
<dbReference type="Gene3D" id="3.30.2350.10">
    <property type="entry name" value="Pseudouridine synthase"/>
    <property type="match status" value="1"/>
</dbReference>
<dbReference type="PANTHER" id="PTHR21600:SF89">
    <property type="entry name" value="RIBOSOMAL LARGE SUBUNIT PSEUDOURIDINE SYNTHASE A"/>
    <property type="match status" value="1"/>
</dbReference>
<keyword evidence="4" id="KW-1185">Reference proteome</keyword>
<reference evidence="4" key="1">
    <citation type="submission" date="2023-07" db="EMBL/GenBank/DDBJ databases">
        <authorList>
            <person name="Yue Y."/>
        </authorList>
    </citation>
    <scope>NUCLEOTIDE SEQUENCE [LARGE SCALE GENOMIC DNA]</scope>
    <source>
        <strain evidence="4">2Y89</strain>
    </source>
</reference>
<sequence length="561" mass="64811">MFKTDGSYIHSLEKVSIQDLPEEFTYPFYYEPHPLCMVASEEIQGYLIAQSDFEHNFGLDISKTGLQIGKMFGVMIVEDSKRDIGYLAGFSGKLAEQNFIKGFVPPIYDTLDKTGFYKNGEAELNEINKQIESLESTSEYINAKECLDQLKSHYEAELKEFKALQKNEKKKRDIERAEGKVQLKESDFSYLLEDLKKQSIYYHFRLRDLKSEWQQKIDEQTKVVDYLEEEINSLKKLRKAKSAALQKEIHRQYQFLNYIGESEGLISIFKSTQLDQPPAGAGECVAPKLFQFAYENNLKPIAMAEFWWGASPKSEVRRHKQFYPSCRGKCEPILGHMMEGLKVAPNPMEQPSNTDAELKIVYEDDYLLLVDKPHEFLSVPGKLIKDSVLTRIQEYIPDAKGPLLVHRLDMSTSGLLLVAKNEKTHKNLQKQFIDRTIRKRYVALLNGKLKKDKGIIELPLRVDLNNRPRQLVCETHGKPSKTKYEVLSVEEDKTRIYFYPITGRTHQLRVHAAHHNGLNMPIIGDDLYGNKSDRLKLHAEQLSFEHPVTKKRLTFNSEPSF</sequence>
<evidence type="ECO:0000256" key="1">
    <source>
        <dbReference type="SAM" id="Coils"/>
    </source>
</evidence>
<dbReference type="InterPro" id="IPR006145">
    <property type="entry name" value="PsdUridine_synth_RsuA/RluA"/>
</dbReference>
<dbReference type="InterPro" id="IPR006224">
    <property type="entry name" value="PsdUridine_synth_RluA-like_CS"/>
</dbReference>
<dbReference type="InterPro" id="IPR050188">
    <property type="entry name" value="RluA_PseudoU_synthase"/>
</dbReference>
<dbReference type="PANTHER" id="PTHR21600">
    <property type="entry name" value="MITOCHONDRIAL RNA PSEUDOURIDINE SYNTHASE"/>
    <property type="match status" value="1"/>
</dbReference>
<proteinExistence type="predicted"/>
<dbReference type="InterPro" id="IPR020103">
    <property type="entry name" value="PsdUridine_synth_cat_dom_sf"/>
</dbReference>
<dbReference type="Pfam" id="PF00849">
    <property type="entry name" value="PseudoU_synth_2"/>
    <property type="match status" value="1"/>
</dbReference>
<protein>
    <submittedName>
        <fullName evidence="3">RNA pseudouridine synthase</fullName>
    </submittedName>
</protein>
<dbReference type="EMBL" id="JAIUJS010000003">
    <property type="protein sequence ID" value="MCA0152808.1"/>
    <property type="molecule type" value="Genomic_DNA"/>
</dbReference>
<evidence type="ECO:0000313" key="3">
    <source>
        <dbReference type="EMBL" id="MCA0152808.1"/>
    </source>
</evidence>
<gene>
    <name evidence="3" type="ORF">LBV24_06240</name>
</gene>
<dbReference type="RefSeq" id="WP_224477739.1">
    <property type="nucleotide sequence ID" value="NZ_JAIUJS010000003.1"/>
</dbReference>
<organism evidence="3 4">
    <name type="scientific">Winogradskyella vincentii</name>
    <dbReference type="NCBI Taxonomy" id="2877122"/>
    <lineage>
        <taxon>Bacteria</taxon>
        <taxon>Pseudomonadati</taxon>
        <taxon>Bacteroidota</taxon>
        <taxon>Flavobacteriia</taxon>
        <taxon>Flavobacteriales</taxon>
        <taxon>Flavobacteriaceae</taxon>
        <taxon>Winogradskyella</taxon>
    </lineage>
</organism>
<name>A0ABS7XYR7_9FLAO</name>
<evidence type="ECO:0000259" key="2">
    <source>
        <dbReference type="Pfam" id="PF00849"/>
    </source>
</evidence>
<evidence type="ECO:0000313" key="4">
    <source>
        <dbReference type="Proteomes" id="UP001198402"/>
    </source>
</evidence>
<dbReference type="SUPFAM" id="SSF55120">
    <property type="entry name" value="Pseudouridine synthase"/>
    <property type="match status" value="1"/>
</dbReference>
<feature type="coiled-coil region" evidence="1">
    <location>
        <begin position="117"/>
        <end position="247"/>
    </location>
</feature>
<comment type="caution">
    <text evidence="3">The sequence shown here is derived from an EMBL/GenBank/DDBJ whole genome shotgun (WGS) entry which is preliminary data.</text>
</comment>
<accession>A0ABS7XYR7</accession>
<keyword evidence="1" id="KW-0175">Coiled coil</keyword>
<dbReference type="Proteomes" id="UP001198402">
    <property type="component" value="Unassembled WGS sequence"/>
</dbReference>
<feature type="domain" description="Pseudouridine synthase RsuA/RluA-like" evidence="2">
    <location>
        <begin position="367"/>
        <end position="514"/>
    </location>
</feature>